<keyword evidence="3" id="KW-1185">Reference proteome</keyword>
<accession>A0ABW9V6P1</accession>
<protein>
    <recommendedName>
        <fullName evidence="4">DUF2541 family protein</fullName>
    </recommendedName>
</protein>
<evidence type="ECO:0000313" key="3">
    <source>
        <dbReference type="Proteomes" id="UP000449678"/>
    </source>
</evidence>
<organism evidence="2 3">
    <name type="scientific">Duganella lactea</name>
    <dbReference type="NCBI Taxonomy" id="2692173"/>
    <lineage>
        <taxon>Bacteria</taxon>
        <taxon>Pseudomonadati</taxon>
        <taxon>Pseudomonadota</taxon>
        <taxon>Betaproteobacteria</taxon>
        <taxon>Burkholderiales</taxon>
        <taxon>Oxalobacteraceae</taxon>
        <taxon>Telluria group</taxon>
        <taxon>Duganella</taxon>
    </lineage>
</organism>
<feature type="chain" id="PRO_5046599641" description="DUF2541 family protein" evidence="1">
    <location>
        <begin position="43"/>
        <end position="162"/>
    </location>
</feature>
<dbReference type="EMBL" id="WWCO01000006">
    <property type="protein sequence ID" value="MYM34621.1"/>
    <property type="molecule type" value="Genomic_DNA"/>
</dbReference>
<evidence type="ECO:0008006" key="4">
    <source>
        <dbReference type="Google" id="ProtNLM"/>
    </source>
</evidence>
<feature type="signal peptide" evidence="1">
    <location>
        <begin position="1"/>
        <end position="42"/>
    </location>
</feature>
<gene>
    <name evidence="2" type="ORF">GTP38_09745</name>
</gene>
<comment type="caution">
    <text evidence="2">The sequence shown here is derived from an EMBL/GenBank/DDBJ whole genome shotgun (WGS) entry which is preliminary data.</text>
</comment>
<dbReference type="Proteomes" id="UP000449678">
    <property type="component" value="Unassembled WGS sequence"/>
</dbReference>
<dbReference type="RefSeq" id="WP_160990026.1">
    <property type="nucleotide sequence ID" value="NZ_WWCO01000006.1"/>
</dbReference>
<keyword evidence="1" id="KW-0732">Signal</keyword>
<sequence length="162" mass="17990">MNVIHARLDRIRPRADILRTKGTGMRKLIRVALLLCCANALAGNAPEVNVLHLAGKSQTQVSNELKSSSKCKSGKYGISCVYSKDKIEIVFINGRADWITVNDLEHIPYDDAALLKLGLPKAQPTFKSAQVIRWSKMKGFREISIFKGRSGVDYAYIKVATQ</sequence>
<evidence type="ECO:0000313" key="2">
    <source>
        <dbReference type="EMBL" id="MYM34621.1"/>
    </source>
</evidence>
<name>A0ABW9V6P1_9BURK</name>
<evidence type="ECO:0000256" key="1">
    <source>
        <dbReference type="SAM" id="SignalP"/>
    </source>
</evidence>
<proteinExistence type="predicted"/>
<reference evidence="2 3" key="1">
    <citation type="submission" date="2019-12" db="EMBL/GenBank/DDBJ databases">
        <title>Novel species isolated from a subtropical stream in China.</title>
        <authorList>
            <person name="Lu H."/>
        </authorList>
    </citation>
    <scope>NUCLEOTIDE SEQUENCE [LARGE SCALE GENOMIC DNA]</scope>
    <source>
        <strain evidence="2 3">FT94W</strain>
    </source>
</reference>